<dbReference type="GO" id="GO:0016627">
    <property type="term" value="F:oxidoreductase activity, acting on the CH-CH group of donors"/>
    <property type="evidence" value="ECO:0007669"/>
    <property type="project" value="InterPro"/>
</dbReference>
<accession>W1J4R9</accession>
<evidence type="ECO:0000313" key="3">
    <source>
        <dbReference type="Proteomes" id="UP000019202"/>
    </source>
</evidence>
<evidence type="ECO:0000313" key="2">
    <source>
        <dbReference type="EMBL" id="CDL85729.1"/>
    </source>
</evidence>
<dbReference type="InterPro" id="IPR009100">
    <property type="entry name" value="AcylCoA_DH/oxidase_NM_dom_sf"/>
</dbReference>
<dbReference type="InterPro" id="IPR024674">
    <property type="entry name" value="HpaB/PvcC/4-BUDH_N"/>
</dbReference>
<dbReference type="RefSeq" id="WP_038242327.1">
    <property type="nucleotide sequence ID" value="NZ_CAWLWS010000154.1"/>
</dbReference>
<name>W1J4R9_9GAMM</name>
<proteinExistence type="predicted"/>
<dbReference type="Pfam" id="PF11794">
    <property type="entry name" value="HpaB_N"/>
    <property type="match status" value="1"/>
</dbReference>
<comment type="caution">
    <text evidence="2">The sequence shown here is derived from an EMBL/GenBank/DDBJ whole genome shotgun (WGS) entry which is preliminary data.</text>
</comment>
<dbReference type="PANTHER" id="PTHR36117:SF3">
    <property type="entry name" value="4-HYDROXYPHENYLACETATE 3-MONOOXYGENASE-RELATED"/>
    <property type="match status" value="1"/>
</dbReference>
<reference evidence="2" key="1">
    <citation type="submission" date="2013-11" db="EMBL/GenBank/DDBJ databases">
        <title>Draft genome sequence and annotation of the entomopathogenic bacteria, Xenorhabdus cabanillasi strain JM26 and Xenorhabdus szentirmai strain DSM 16338.</title>
        <authorList>
            <person name="Gualtieri M."/>
            <person name="Ogier J.C."/>
            <person name="Pages S."/>
            <person name="Givaudan A."/>
            <person name="Gaudriault S."/>
        </authorList>
    </citation>
    <scope>NUCLEOTIDE SEQUENCE [LARGE SCALE GENOMIC DNA]</scope>
    <source>
        <strain evidence="2">DSM 16338</strain>
    </source>
</reference>
<sequence>MMRTGEEYINALRDGRTIFINGEKITNHVDHPAFRNSIRTIANLYDYKIANPDKTAFKTKDGKQISLYWQYLLYQKN</sequence>
<keyword evidence="3" id="KW-1185">Reference proteome</keyword>
<organism evidence="2 3">
    <name type="scientific">Xenorhabdus szentirmaii DSM 16338</name>
    <dbReference type="NCBI Taxonomy" id="1427518"/>
    <lineage>
        <taxon>Bacteria</taxon>
        <taxon>Pseudomonadati</taxon>
        <taxon>Pseudomonadota</taxon>
        <taxon>Gammaproteobacteria</taxon>
        <taxon>Enterobacterales</taxon>
        <taxon>Morganellaceae</taxon>
        <taxon>Xenorhabdus</taxon>
    </lineage>
</organism>
<dbReference type="InterPro" id="IPR004925">
    <property type="entry name" value="HpaB/PvcC/4-BUDH"/>
</dbReference>
<dbReference type="STRING" id="1427518.XSR1_90068"/>
<dbReference type="Gene3D" id="1.10.3140.10">
    <property type="entry name" value="4-hydroxybutyryl-coa dehydratase, domain 1"/>
    <property type="match status" value="1"/>
</dbReference>
<dbReference type="Proteomes" id="UP000019202">
    <property type="component" value="Unassembled WGS sequence"/>
</dbReference>
<dbReference type="EMBL" id="CBXF010000154">
    <property type="protein sequence ID" value="CDL85729.1"/>
    <property type="molecule type" value="Genomic_DNA"/>
</dbReference>
<evidence type="ECO:0000259" key="1">
    <source>
        <dbReference type="Pfam" id="PF11794"/>
    </source>
</evidence>
<dbReference type="PANTHER" id="PTHR36117">
    <property type="entry name" value="4-HYDROXYPHENYLACETATE 3-MONOOXYGENASE-RELATED"/>
    <property type="match status" value="1"/>
</dbReference>
<protein>
    <recommendedName>
        <fullName evidence="1">HpaB/PvcC/4-BUDH N-terminal domain-containing protein</fullName>
    </recommendedName>
</protein>
<dbReference type="SUPFAM" id="SSF56645">
    <property type="entry name" value="Acyl-CoA dehydrogenase NM domain-like"/>
    <property type="match status" value="1"/>
</dbReference>
<feature type="domain" description="HpaB/PvcC/4-BUDH N-terminal" evidence="1">
    <location>
        <begin position="4"/>
        <end position="70"/>
    </location>
</feature>
<dbReference type="AlphaFoldDB" id="W1J4R9"/>
<gene>
    <name evidence="2" type="ORF">XSR1_90068</name>
</gene>